<dbReference type="Gene3D" id="3.10.450.50">
    <property type="match status" value="1"/>
</dbReference>
<dbReference type="SUPFAM" id="SSF54427">
    <property type="entry name" value="NTF2-like"/>
    <property type="match status" value="1"/>
</dbReference>
<sequence length="257" mass="27437">MTATTDTLLALAHASPAAVAAKDKQAWLDLFAYRHVVEDPVGGRPVHGGLYDRRSGERGNAPLDRFWETFIAPNDIRFHIEREDIVDGLNVIRDVTIETGLAGGVTAKAPMHLLYEATLDDGEPRIRRIAAHWEVGPMFAQVAGVSPAKLRVGAGMGARMLRLQGLGGSLAFGAAVRSVGAPGKRAVQRFVESAAGGNEEALRMLGGRVVTDLTKTIAAGDTVTASCTVDGRHAVLFAYLNRKDMRVIDARVYAPSA</sequence>
<reference evidence="2" key="1">
    <citation type="journal article" date="2019" name="Int. J. Syst. Evol. Microbiol.">
        <title>The Global Catalogue of Microorganisms (GCM) 10K type strain sequencing project: providing services to taxonomists for standard genome sequencing and annotation.</title>
        <authorList>
            <consortium name="The Broad Institute Genomics Platform"/>
            <consortium name="The Broad Institute Genome Sequencing Center for Infectious Disease"/>
            <person name="Wu L."/>
            <person name="Ma J."/>
        </authorList>
    </citation>
    <scope>NUCLEOTIDE SEQUENCE [LARGE SCALE GENOMIC DNA]</scope>
    <source>
        <strain evidence="2">CCUG 54520</strain>
    </source>
</reference>
<comment type="caution">
    <text evidence="1">The sequence shown here is derived from an EMBL/GenBank/DDBJ whole genome shotgun (WGS) entry which is preliminary data.</text>
</comment>
<dbReference type="InterPro" id="IPR032710">
    <property type="entry name" value="NTF2-like_dom_sf"/>
</dbReference>
<evidence type="ECO:0000313" key="1">
    <source>
        <dbReference type="EMBL" id="MFC4603039.1"/>
    </source>
</evidence>
<dbReference type="RefSeq" id="WP_378414699.1">
    <property type="nucleotide sequence ID" value="NZ_JBHSFO010000002.1"/>
</dbReference>
<keyword evidence="2" id="KW-1185">Reference proteome</keyword>
<dbReference type="Proteomes" id="UP001595914">
    <property type="component" value="Unassembled WGS sequence"/>
</dbReference>
<evidence type="ECO:0000313" key="2">
    <source>
        <dbReference type="Proteomes" id="UP001595914"/>
    </source>
</evidence>
<name>A0ABV9FRZ2_9NOCA</name>
<organism evidence="1 2">
    <name type="scientific">Rhodococcus kronopolitis</name>
    <dbReference type="NCBI Taxonomy" id="1460226"/>
    <lineage>
        <taxon>Bacteria</taxon>
        <taxon>Bacillati</taxon>
        <taxon>Actinomycetota</taxon>
        <taxon>Actinomycetes</taxon>
        <taxon>Mycobacteriales</taxon>
        <taxon>Nocardiaceae</taxon>
        <taxon>Rhodococcus</taxon>
    </lineage>
</organism>
<dbReference type="EMBL" id="JBHSFO010000002">
    <property type="protein sequence ID" value="MFC4603039.1"/>
    <property type="molecule type" value="Genomic_DNA"/>
</dbReference>
<protein>
    <submittedName>
        <fullName evidence="1">Transporter</fullName>
    </submittedName>
</protein>
<gene>
    <name evidence="1" type="ORF">ACFO6S_04985</name>
</gene>
<proteinExistence type="predicted"/>
<accession>A0ABV9FRZ2</accession>